<feature type="signal peptide" evidence="3">
    <location>
        <begin position="1"/>
        <end position="21"/>
    </location>
</feature>
<proteinExistence type="predicted"/>
<keyword evidence="2" id="KW-0472">Membrane</keyword>
<keyword evidence="2" id="KW-0812">Transmembrane</keyword>
<comment type="caution">
    <text evidence="4">The sequence shown here is derived from an EMBL/GenBank/DDBJ whole genome shotgun (WGS) entry which is preliminary data.</text>
</comment>
<feature type="transmembrane region" description="Helical" evidence="2">
    <location>
        <begin position="308"/>
        <end position="330"/>
    </location>
</feature>
<evidence type="ECO:0000256" key="3">
    <source>
        <dbReference type="SAM" id="SignalP"/>
    </source>
</evidence>
<organism evidence="4 5">
    <name type="scientific">Desmophyllum pertusum</name>
    <dbReference type="NCBI Taxonomy" id="174260"/>
    <lineage>
        <taxon>Eukaryota</taxon>
        <taxon>Metazoa</taxon>
        <taxon>Cnidaria</taxon>
        <taxon>Anthozoa</taxon>
        <taxon>Hexacorallia</taxon>
        <taxon>Scleractinia</taxon>
        <taxon>Caryophylliina</taxon>
        <taxon>Caryophylliidae</taxon>
        <taxon>Desmophyllum</taxon>
    </lineage>
</organism>
<keyword evidence="2" id="KW-1133">Transmembrane helix</keyword>
<dbReference type="EMBL" id="MU825404">
    <property type="protein sequence ID" value="KAJ7391934.1"/>
    <property type="molecule type" value="Genomic_DNA"/>
</dbReference>
<reference evidence="4" key="1">
    <citation type="submission" date="2023-01" db="EMBL/GenBank/DDBJ databases">
        <title>Genome assembly of the deep-sea coral Lophelia pertusa.</title>
        <authorList>
            <person name="Herrera S."/>
            <person name="Cordes E."/>
        </authorList>
    </citation>
    <scope>NUCLEOTIDE SEQUENCE</scope>
    <source>
        <strain evidence="4">USNM1676648</strain>
        <tissue evidence="4">Polyp</tissue>
    </source>
</reference>
<protein>
    <submittedName>
        <fullName evidence="4">Uncharacterized protein</fullName>
    </submittedName>
</protein>
<gene>
    <name evidence="4" type="ORF">OS493_016239</name>
</gene>
<evidence type="ECO:0000313" key="4">
    <source>
        <dbReference type="EMBL" id="KAJ7391934.1"/>
    </source>
</evidence>
<dbReference type="OrthoDB" id="5969221at2759"/>
<keyword evidence="5" id="KW-1185">Reference proteome</keyword>
<evidence type="ECO:0000256" key="2">
    <source>
        <dbReference type="SAM" id="Phobius"/>
    </source>
</evidence>
<feature type="chain" id="PRO_5040831128" evidence="3">
    <location>
        <begin position="22"/>
        <end position="372"/>
    </location>
</feature>
<keyword evidence="3" id="KW-0732">Signal</keyword>
<feature type="compositionally biased region" description="Low complexity" evidence="1">
    <location>
        <begin position="281"/>
        <end position="303"/>
    </location>
</feature>
<dbReference type="Proteomes" id="UP001163046">
    <property type="component" value="Unassembled WGS sequence"/>
</dbReference>
<accession>A0A9X0DBF9</accession>
<dbReference type="AlphaFoldDB" id="A0A9X0DBF9"/>
<sequence length="372" mass="41337">MRNFIFIGLFLHFCICKWGFALYSSKELDIYNVILKPYGISFKDDLILKVSPDSFEKCADLKKSLENCSSIAANLTSSTTASEFSRLKSLSGSCPSGSFNCFYNTVKSDVNLKGLFKKVQSTIRNLCKQQCWKTMQLLVNKCIPSGQSAIKESDRMYLQFVNEVLESLCIQQLDKSSCADKFIDGLLKTSTADDSQVCDVAKNIKENVCSSQCHMDVGEFYNTLGCCIGSVTNIMDCYSIKPQNDSYGVFVKEGYSRCHLKVPPACTTSPKFQCPSTPQENSTSSSVANSSASSSRSPVSSSSKGKQIAGICIAVLICIGGAVIVGNYFYRRMKRKEMIRFEDYGYSRLKMLEDDFYFDVEDDDENTGLVQA</sequence>
<name>A0A9X0DBF9_9CNID</name>
<evidence type="ECO:0000313" key="5">
    <source>
        <dbReference type="Proteomes" id="UP001163046"/>
    </source>
</evidence>
<evidence type="ECO:0000256" key="1">
    <source>
        <dbReference type="SAM" id="MobiDB-lite"/>
    </source>
</evidence>
<feature type="region of interest" description="Disordered" evidence="1">
    <location>
        <begin position="277"/>
        <end position="303"/>
    </location>
</feature>